<dbReference type="Gene3D" id="3.30.1370.60">
    <property type="entry name" value="Hypothetical oxidoreductase yiak, domain 2"/>
    <property type="match status" value="1"/>
</dbReference>
<evidence type="ECO:0000313" key="4">
    <source>
        <dbReference type="Proteomes" id="UP001593833"/>
    </source>
</evidence>
<accession>A0ABV6YJK5</accession>
<dbReference type="InterPro" id="IPR043143">
    <property type="entry name" value="Mal/L-sulf/L-lact_DH-like_NADP"/>
</dbReference>
<evidence type="ECO:0000256" key="1">
    <source>
        <dbReference type="ARBA" id="ARBA00006056"/>
    </source>
</evidence>
<comment type="caution">
    <text evidence="3">The sequence shown here is derived from an EMBL/GenBank/DDBJ whole genome shotgun (WGS) entry which is preliminary data.</text>
</comment>
<dbReference type="InterPro" id="IPR043144">
    <property type="entry name" value="Mal/L-sulf/L-lact_DH-like_ah"/>
</dbReference>
<reference evidence="3 4" key="1">
    <citation type="submission" date="2024-09" db="EMBL/GenBank/DDBJ databases">
        <authorList>
            <person name="D'Angelo T."/>
        </authorList>
    </citation>
    <scope>NUCLEOTIDE SEQUENCE [LARGE SCALE GENOMIC DNA]</scope>
    <source>
        <strain evidence="3">SAG AM-320-E07</strain>
    </source>
</reference>
<dbReference type="PANTHER" id="PTHR11091">
    <property type="entry name" value="OXIDOREDUCTASE-RELATED"/>
    <property type="match status" value="1"/>
</dbReference>
<comment type="similarity">
    <text evidence="1">Belongs to the LDH2/MDH2 oxidoreductase family.</text>
</comment>
<dbReference type="Proteomes" id="UP001593833">
    <property type="component" value="Unassembled WGS sequence"/>
</dbReference>
<keyword evidence="2" id="KW-0560">Oxidoreductase</keyword>
<protein>
    <submittedName>
        <fullName evidence="3">Ldh family oxidoreductase</fullName>
    </submittedName>
</protein>
<dbReference type="EMBL" id="JBHPKH010000013">
    <property type="protein sequence ID" value="MFC1572359.1"/>
    <property type="molecule type" value="Genomic_DNA"/>
</dbReference>
<sequence length="407" mass="43358">MDDDHQPQIGLDLWKTDRPETGWLHEVECELCRRCGTDSKVARQDLETFVTRVLAKHGVPAEEGDTVARVLVAADLRGIASHGVARLGRYLNGIEAGYIRPGVDIEVTEAAASIATIDARHGLGQVAAARGMNLAIAKAQQGGVGVVTVKNSNHYGIAGYYVQTALDKRLIGISMTNAAPLVIPTHGTKALLGTNPIAFGMPAARPPDFLLDMATSVVTRGKLEVHDRNHEQMPQGWAVDENGYDCQDPGHVIANLVAQAGGGILPLGGRGETFGGHKGYGLAVMTDLLCGVLAGSAYGRDVNDLKRELPKGEIAAPRVGHFFLALAPERFMPLSVLEQRVDAFITMIKRSPKANNSPQIFIHGEKEHARALAHEKSGIPIAANVLETLRAIATKCGVEPPRTLGGS</sequence>
<dbReference type="Pfam" id="PF02615">
    <property type="entry name" value="Ldh_2"/>
    <property type="match status" value="1"/>
</dbReference>
<dbReference type="SUPFAM" id="SSF89733">
    <property type="entry name" value="L-sulfolactate dehydrogenase-like"/>
    <property type="match status" value="1"/>
</dbReference>
<dbReference type="Gene3D" id="1.10.1530.10">
    <property type="match status" value="1"/>
</dbReference>
<organism evidence="3 4">
    <name type="scientific">Eiseniibacteriota bacterium</name>
    <dbReference type="NCBI Taxonomy" id="2212470"/>
    <lineage>
        <taxon>Bacteria</taxon>
        <taxon>Candidatus Eiseniibacteriota</taxon>
    </lineage>
</organism>
<dbReference type="PANTHER" id="PTHR11091:SF0">
    <property type="entry name" value="MALATE DEHYDROGENASE"/>
    <property type="match status" value="1"/>
</dbReference>
<keyword evidence="4" id="KW-1185">Reference proteome</keyword>
<dbReference type="InterPro" id="IPR036111">
    <property type="entry name" value="Mal/L-sulfo/L-lacto_DH-like_sf"/>
</dbReference>
<evidence type="ECO:0000256" key="2">
    <source>
        <dbReference type="ARBA" id="ARBA00023002"/>
    </source>
</evidence>
<proteinExistence type="inferred from homology"/>
<gene>
    <name evidence="3" type="ORF">ACFL6M_02060</name>
</gene>
<name>A0ABV6YJK5_UNCEI</name>
<dbReference type="InterPro" id="IPR003767">
    <property type="entry name" value="Malate/L-lactate_DH-like"/>
</dbReference>
<evidence type="ECO:0000313" key="3">
    <source>
        <dbReference type="EMBL" id="MFC1572359.1"/>
    </source>
</evidence>